<dbReference type="InParanoid" id="A0A0C3K8K0"/>
<protein>
    <submittedName>
        <fullName evidence="2">Uncharacterized protein</fullName>
    </submittedName>
</protein>
<gene>
    <name evidence="2" type="ORF">M404DRAFT_8969</name>
</gene>
<evidence type="ECO:0000313" key="2">
    <source>
        <dbReference type="EMBL" id="KIO05887.1"/>
    </source>
</evidence>
<feature type="compositionally biased region" description="Low complexity" evidence="1">
    <location>
        <begin position="65"/>
        <end position="76"/>
    </location>
</feature>
<evidence type="ECO:0000313" key="3">
    <source>
        <dbReference type="Proteomes" id="UP000054217"/>
    </source>
</evidence>
<feature type="compositionally biased region" description="Acidic residues" evidence="1">
    <location>
        <begin position="17"/>
        <end position="40"/>
    </location>
</feature>
<dbReference type="Proteomes" id="UP000054217">
    <property type="component" value="Unassembled WGS sequence"/>
</dbReference>
<feature type="region of interest" description="Disordered" evidence="1">
    <location>
        <begin position="1"/>
        <end position="88"/>
    </location>
</feature>
<sequence length="259" mass="29282">MAHTSEEPRGKSRDTPLESEPEDDLEEEGSYTMEGDDEEKEIPLASVEQDKEMEDNTHPTPMPIPGNKTPGNTNPPRAKKSQGTHNSIHPTQTIFMNLACPELTMLRSLFKEDHPKALLSVCMAINQNGVFCAIGPKSESARKLIANAAQQYHAKTYYDGNAHSILGPTWLHKKHFFSVEKWKRVANPKLSPLIEEVIHCTFFSTPGTVHHSKNFAAHNADWESIKEAIMTPGFNNQDSHLLQNLYEFKFDKRFDVNEK</sequence>
<accession>A0A0C3K8K0</accession>
<dbReference type="AlphaFoldDB" id="A0A0C3K8K0"/>
<dbReference type="EMBL" id="KN831965">
    <property type="protein sequence ID" value="KIO05887.1"/>
    <property type="molecule type" value="Genomic_DNA"/>
</dbReference>
<name>A0A0C3K8K0_PISTI</name>
<evidence type="ECO:0000256" key="1">
    <source>
        <dbReference type="SAM" id="MobiDB-lite"/>
    </source>
</evidence>
<dbReference type="HOGENOM" id="CLU_1074076_0_0_1"/>
<proteinExistence type="predicted"/>
<organism evidence="2 3">
    <name type="scientific">Pisolithus tinctorius Marx 270</name>
    <dbReference type="NCBI Taxonomy" id="870435"/>
    <lineage>
        <taxon>Eukaryota</taxon>
        <taxon>Fungi</taxon>
        <taxon>Dikarya</taxon>
        <taxon>Basidiomycota</taxon>
        <taxon>Agaricomycotina</taxon>
        <taxon>Agaricomycetes</taxon>
        <taxon>Agaricomycetidae</taxon>
        <taxon>Boletales</taxon>
        <taxon>Sclerodermatineae</taxon>
        <taxon>Pisolithaceae</taxon>
        <taxon>Pisolithus</taxon>
    </lineage>
</organism>
<feature type="compositionally biased region" description="Basic and acidic residues" evidence="1">
    <location>
        <begin position="1"/>
        <end position="16"/>
    </location>
</feature>
<feature type="compositionally biased region" description="Basic and acidic residues" evidence="1">
    <location>
        <begin position="48"/>
        <end position="57"/>
    </location>
</feature>
<reference evidence="2 3" key="1">
    <citation type="submission" date="2014-04" db="EMBL/GenBank/DDBJ databases">
        <authorList>
            <consortium name="DOE Joint Genome Institute"/>
            <person name="Kuo A."/>
            <person name="Kohler A."/>
            <person name="Costa M.D."/>
            <person name="Nagy L.G."/>
            <person name="Floudas D."/>
            <person name="Copeland A."/>
            <person name="Barry K.W."/>
            <person name="Cichocki N."/>
            <person name="Veneault-Fourrey C."/>
            <person name="LaButti K."/>
            <person name="Lindquist E.A."/>
            <person name="Lipzen A."/>
            <person name="Lundell T."/>
            <person name="Morin E."/>
            <person name="Murat C."/>
            <person name="Sun H."/>
            <person name="Tunlid A."/>
            <person name="Henrissat B."/>
            <person name="Grigoriev I.V."/>
            <person name="Hibbett D.S."/>
            <person name="Martin F."/>
            <person name="Nordberg H.P."/>
            <person name="Cantor M.N."/>
            <person name="Hua S.X."/>
        </authorList>
    </citation>
    <scope>NUCLEOTIDE SEQUENCE [LARGE SCALE GENOMIC DNA]</scope>
    <source>
        <strain evidence="2 3">Marx 270</strain>
    </source>
</reference>
<keyword evidence="3" id="KW-1185">Reference proteome</keyword>
<reference evidence="3" key="2">
    <citation type="submission" date="2015-01" db="EMBL/GenBank/DDBJ databases">
        <title>Evolutionary Origins and Diversification of the Mycorrhizal Mutualists.</title>
        <authorList>
            <consortium name="DOE Joint Genome Institute"/>
            <consortium name="Mycorrhizal Genomics Consortium"/>
            <person name="Kohler A."/>
            <person name="Kuo A."/>
            <person name="Nagy L.G."/>
            <person name="Floudas D."/>
            <person name="Copeland A."/>
            <person name="Barry K.W."/>
            <person name="Cichocki N."/>
            <person name="Veneault-Fourrey C."/>
            <person name="LaButti K."/>
            <person name="Lindquist E.A."/>
            <person name="Lipzen A."/>
            <person name="Lundell T."/>
            <person name="Morin E."/>
            <person name="Murat C."/>
            <person name="Riley R."/>
            <person name="Ohm R."/>
            <person name="Sun H."/>
            <person name="Tunlid A."/>
            <person name="Henrissat B."/>
            <person name="Grigoriev I.V."/>
            <person name="Hibbett D.S."/>
            <person name="Martin F."/>
        </authorList>
    </citation>
    <scope>NUCLEOTIDE SEQUENCE [LARGE SCALE GENOMIC DNA]</scope>
    <source>
        <strain evidence="3">Marx 270</strain>
    </source>
</reference>